<organism evidence="2 3">
    <name type="scientific">Marinilabilia rubra</name>
    <dbReference type="NCBI Taxonomy" id="2162893"/>
    <lineage>
        <taxon>Bacteria</taxon>
        <taxon>Pseudomonadati</taxon>
        <taxon>Bacteroidota</taxon>
        <taxon>Bacteroidia</taxon>
        <taxon>Marinilabiliales</taxon>
        <taxon>Marinilabiliaceae</taxon>
        <taxon>Marinilabilia</taxon>
    </lineage>
</organism>
<dbReference type="SUPFAM" id="SSF46785">
    <property type="entry name" value="Winged helix' DNA-binding domain"/>
    <property type="match status" value="1"/>
</dbReference>
<dbReference type="PANTHER" id="PTHR33221">
    <property type="entry name" value="WINGED HELIX-TURN-HELIX TRANSCRIPTIONAL REGULATOR, RRF2 FAMILY"/>
    <property type="match status" value="1"/>
</dbReference>
<protein>
    <submittedName>
        <fullName evidence="2">Rrf2 family transcriptional regulator</fullName>
    </submittedName>
</protein>
<dbReference type="InterPro" id="IPR000944">
    <property type="entry name" value="Tscrpt_reg_Rrf2"/>
</dbReference>
<evidence type="ECO:0000256" key="1">
    <source>
        <dbReference type="ARBA" id="ARBA00023125"/>
    </source>
</evidence>
<evidence type="ECO:0000313" key="2">
    <source>
        <dbReference type="EMBL" id="PWD98038.1"/>
    </source>
</evidence>
<dbReference type="AlphaFoldDB" id="A0A2U2B4P5"/>
<dbReference type="GO" id="GO:0005829">
    <property type="term" value="C:cytosol"/>
    <property type="evidence" value="ECO:0007669"/>
    <property type="project" value="TreeGrafter"/>
</dbReference>
<keyword evidence="1" id="KW-0238">DNA-binding</keyword>
<keyword evidence="3" id="KW-1185">Reference proteome</keyword>
<dbReference type="EMBL" id="QEWP01000020">
    <property type="protein sequence ID" value="PWD98038.1"/>
    <property type="molecule type" value="Genomic_DNA"/>
</dbReference>
<dbReference type="GO" id="GO:0003700">
    <property type="term" value="F:DNA-binding transcription factor activity"/>
    <property type="evidence" value="ECO:0007669"/>
    <property type="project" value="TreeGrafter"/>
</dbReference>
<dbReference type="PROSITE" id="PS51197">
    <property type="entry name" value="HTH_RRF2_2"/>
    <property type="match status" value="1"/>
</dbReference>
<dbReference type="RefSeq" id="WP_109265820.1">
    <property type="nucleotide sequence ID" value="NZ_QEWP01000020.1"/>
</dbReference>
<dbReference type="GO" id="GO:0003677">
    <property type="term" value="F:DNA binding"/>
    <property type="evidence" value="ECO:0007669"/>
    <property type="project" value="UniProtKB-KW"/>
</dbReference>
<accession>A0A2U2B4P5</accession>
<dbReference type="NCBIfam" id="TIGR00738">
    <property type="entry name" value="rrf2_super"/>
    <property type="match status" value="1"/>
</dbReference>
<dbReference type="InterPro" id="IPR036390">
    <property type="entry name" value="WH_DNA-bd_sf"/>
</dbReference>
<dbReference type="Gene3D" id="1.10.10.10">
    <property type="entry name" value="Winged helix-like DNA-binding domain superfamily/Winged helix DNA-binding domain"/>
    <property type="match status" value="1"/>
</dbReference>
<comment type="caution">
    <text evidence="2">The sequence shown here is derived from an EMBL/GenBank/DDBJ whole genome shotgun (WGS) entry which is preliminary data.</text>
</comment>
<dbReference type="Proteomes" id="UP000244956">
    <property type="component" value="Unassembled WGS sequence"/>
</dbReference>
<evidence type="ECO:0000313" key="3">
    <source>
        <dbReference type="Proteomes" id="UP000244956"/>
    </source>
</evidence>
<dbReference type="OrthoDB" id="9808360at2"/>
<proteinExistence type="predicted"/>
<name>A0A2U2B4P5_9BACT</name>
<sequence length="142" mass="16232">MRFSKKVNYGLVFLMQLHYAWPGHKAVKELAEADGLPQKFLEGIASDFRKTGFCEVKRGAQGGYKLARPLKDITLLEVIRCLDPEWERQTVVTSRERKSSKQEAVSLFLKDISHSVETVFGDVKLDALPALNKHEDTLMYYI</sequence>
<reference evidence="2 3" key="1">
    <citation type="submission" date="2018-05" db="EMBL/GenBank/DDBJ databases">
        <title>Marinilabilia rubrum sp. nov., isolated from saltern sediment.</title>
        <authorList>
            <person name="Zhang R."/>
        </authorList>
    </citation>
    <scope>NUCLEOTIDE SEQUENCE [LARGE SCALE GENOMIC DNA]</scope>
    <source>
        <strain evidence="2 3">WTE16</strain>
    </source>
</reference>
<dbReference type="InterPro" id="IPR036388">
    <property type="entry name" value="WH-like_DNA-bd_sf"/>
</dbReference>
<dbReference type="PANTHER" id="PTHR33221:SF5">
    <property type="entry name" value="HTH-TYPE TRANSCRIPTIONAL REGULATOR ISCR"/>
    <property type="match status" value="1"/>
</dbReference>
<dbReference type="Pfam" id="PF02082">
    <property type="entry name" value="Rrf2"/>
    <property type="match status" value="1"/>
</dbReference>
<gene>
    <name evidence="2" type="ORF">DDZ16_17745</name>
</gene>